<evidence type="ECO:0000259" key="12">
    <source>
        <dbReference type="PROSITE" id="PS51201"/>
    </source>
</evidence>
<dbReference type="Proteomes" id="UP000009080">
    <property type="component" value="Chromosome"/>
</dbReference>
<dbReference type="eggNOG" id="COG0475">
    <property type="taxonomic scope" value="Bacteria"/>
</dbReference>
<feature type="transmembrane region" description="Helical" evidence="11">
    <location>
        <begin position="183"/>
        <end position="202"/>
    </location>
</feature>
<evidence type="ECO:0000256" key="9">
    <source>
        <dbReference type="ARBA" id="ARBA00023065"/>
    </source>
</evidence>
<dbReference type="eggNOG" id="COG1226">
    <property type="taxonomic scope" value="Bacteria"/>
</dbReference>
<protein>
    <submittedName>
        <fullName evidence="13">Glutathione-regulated potassium-efflux system protein KefC</fullName>
    </submittedName>
</protein>
<dbReference type="Gene3D" id="3.40.50.720">
    <property type="entry name" value="NAD(P)-binding Rossmann-like Domain"/>
    <property type="match status" value="1"/>
</dbReference>
<feature type="transmembrane region" description="Helical" evidence="11">
    <location>
        <begin position="6"/>
        <end position="23"/>
    </location>
</feature>
<dbReference type="STRING" id="377629.TERTU_3412"/>
<evidence type="ECO:0000256" key="4">
    <source>
        <dbReference type="ARBA" id="ARBA00022449"/>
    </source>
</evidence>
<dbReference type="InterPro" id="IPR004771">
    <property type="entry name" value="K/H_exchanger"/>
</dbReference>
<dbReference type="GO" id="GO:0015297">
    <property type="term" value="F:antiporter activity"/>
    <property type="evidence" value="ECO:0007669"/>
    <property type="project" value="UniProtKB-KW"/>
</dbReference>
<dbReference type="SUPFAM" id="SSF51735">
    <property type="entry name" value="NAD(P)-binding Rossmann-fold domains"/>
    <property type="match status" value="1"/>
</dbReference>
<dbReference type="OrthoDB" id="9781411at2"/>
<evidence type="ECO:0000256" key="8">
    <source>
        <dbReference type="ARBA" id="ARBA00022989"/>
    </source>
</evidence>
<feature type="domain" description="RCK N-terminal" evidence="12">
    <location>
        <begin position="398"/>
        <end position="514"/>
    </location>
</feature>
<keyword evidence="6 11" id="KW-0812">Transmembrane</keyword>
<dbReference type="FunFam" id="3.40.50.720:FF:000036">
    <property type="entry name" value="Glutathione-regulated potassium-efflux system protein KefB"/>
    <property type="match status" value="1"/>
</dbReference>
<feature type="transmembrane region" description="Helical" evidence="11">
    <location>
        <begin position="214"/>
        <end position="232"/>
    </location>
</feature>
<dbReference type="KEGG" id="ttu:TERTU_3412"/>
<evidence type="ECO:0000256" key="2">
    <source>
        <dbReference type="ARBA" id="ARBA00005551"/>
    </source>
</evidence>
<evidence type="ECO:0000256" key="5">
    <source>
        <dbReference type="ARBA" id="ARBA00022538"/>
    </source>
</evidence>
<evidence type="ECO:0000256" key="11">
    <source>
        <dbReference type="SAM" id="Phobius"/>
    </source>
</evidence>
<comment type="subcellular location">
    <subcellularLocation>
        <location evidence="1">Endomembrane system</location>
        <topology evidence="1">Multi-pass membrane protein</topology>
    </subcellularLocation>
</comment>
<dbReference type="HOGENOM" id="CLU_005126_9_3_6"/>
<dbReference type="Pfam" id="PF00999">
    <property type="entry name" value="Na_H_Exchanger"/>
    <property type="match status" value="1"/>
</dbReference>
<dbReference type="GO" id="GO:0012505">
    <property type="term" value="C:endomembrane system"/>
    <property type="evidence" value="ECO:0007669"/>
    <property type="project" value="UniProtKB-SubCell"/>
</dbReference>
<feature type="transmembrane region" description="Helical" evidence="11">
    <location>
        <begin position="56"/>
        <end position="74"/>
    </location>
</feature>
<organism evidence="13 14">
    <name type="scientific">Teredinibacter turnerae (strain ATCC 39867 / T7901)</name>
    <dbReference type="NCBI Taxonomy" id="377629"/>
    <lineage>
        <taxon>Bacteria</taxon>
        <taxon>Pseudomonadati</taxon>
        <taxon>Pseudomonadota</taxon>
        <taxon>Gammaproteobacteria</taxon>
        <taxon>Cellvibrionales</taxon>
        <taxon>Cellvibrionaceae</taxon>
        <taxon>Teredinibacter</taxon>
    </lineage>
</organism>
<reference evidence="13 14" key="1">
    <citation type="journal article" date="2009" name="PLoS ONE">
        <title>The complete genome of Teredinibacter turnerae T7901: an intracellular endosymbiont of marine wood-boring bivalves (shipworms).</title>
        <authorList>
            <person name="Yang J.C."/>
            <person name="Madupu R."/>
            <person name="Durkin A.S."/>
            <person name="Ekborg N.A."/>
            <person name="Pedamallu C.S."/>
            <person name="Hostetler J.B."/>
            <person name="Radune D."/>
            <person name="Toms B.S."/>
            <person name="Henrissat B."/>
            <person name="Coutinho P.M."/>
            <person name="Schwarz S."/>
            <person name="Field L."/>
            <person name="Trindade-Silva A.E."/>
            <person name="Soares C.A.G."/>
            <person name="Elshahawi S."/>
            <person name="Hanora A."/>
            <person name="Schmidt E.W."/>
            <person name="Haygood M.G."/>
            <person name="Posfai J."/>
            <person name="Benner J."/>
            <person name="Madinger C."/>
            <person name="Nove J."/>
            <person name="Anton B."/>
            <person name="Chaudhary K."/>
            <person name="Foster J."/>
            <person name="Holman A."/>
            <person name="Kumar S."/>
            <person name="Lessard P.A."/>
            <person name="Luyten Y.A."/>
            <person name="Slatko B."/>
            <person name="Wood N."/>
            <person name="Wu B."/>
            <person name="Teplitski M."/>
            <person name="Mougous J.D."/>
            <person name="Ward N."/>
            <person name="Eisen J.A."/>
            <person name="Badger J.H."/>
            <person name="Distel D.L."/>
        </authorList>
    </citation>
    <scope>NUCLEOTIDE SEQUENCE [LARGE SCALE GENOMIC DNA]</scope>
    <source>
        <strain evidence="14">ATCC 39867 / T7901</strain>
    </source>
</reference>
<keyword evidence="9" id="KW-0406">Ion transport</keyword>
<keyword evidence="10 11" id="KW-0472">Membrane</keyword>
<keyword evidence="7" id="KW-0630">Potassium</keyword>
<evidence type="ECO:0000256" key="6">
    <source>
        <dbReference type="ARBA" id="ARBA00022692"/>
    </source>
</evidence>
<dbReference type="GO" id="GO:0005886">
    <property type="term" value="C:plasma membrane"/>
    <property type="evidence" value="ECO:0007669"/>
    <property type="project" value="TreeGrafter"/>
</dbReference>
<proteinExistence type="inferred from homology"/>
<dbReference type="Pfam" id="PF02254">
    <property type="entry name" value="TrkA_N"/>
    <property type="match status" value="1"/>
</dbReference>
<dbReference type="InterPro" id="IPR003148">
    <property type="entry name" value="RCK_N"/>
</dbReference>
<keyword evidence="5" id="KW-0633">Potassium transport</keyword>
<dbReference type="PANTHER" id="PTHR46157:SF4">
    <property type="entry name" value="K(+) EFFLUX ANTIPORTER 3, CHLOROPLASTIC"/>
    <property type="match status" value="1"/>
</dbReference>
<evidence type="ECO:0000313" key="14">
    <source>
        <dbReference type="Proteomes" id="UP000009080"/>
    </source>
</evidence>
<gene>
    <name evidence="13" type="ordered locus">TERTU_3412</name>
</gene>
<dbReference type="InterPro" id="IPR038770">
    <property type="entry name" value="Na+/solute_symporter_sf"/>
</dbReference>
<name>C5BQR5_TERTT</name>
<dbReference type="PROSITE" id="PS51201">
    <property type="entry name" value="RCK_N"/>
    <property type="match status" value="1"/>
</dbReference>
<evidence type="ECO:0000256" key="10">
    <source>
        <dbReference type="ARBA" id="ARBA00023136"/>
    </source>
</evidence>
<evidence type="ECO:0000256" key="7">
    <source>
        <dbReference type="ARBA" id="ARBA00022958"/>
    </source>
</evidence>
<evidence type="ECO:0000256" key="3">
    <source>
        <dbReference type="ARBA" id="ARBA00022448"/>
    </source>
</evidence>
<feature type="transmembrane region" description="Helical" evidence="11">
    <location>
        <begin position="268"/>
        <end position="287"/>
    </location>
</feature>
<dbReference type="InterPro" id="IPR006153">
    <property type="entry name" value="Cation/H_exchanger_TM"/>
</dbReference>
<keyword evidence="3" id="KW-0813">Transport</keyword>
<comment type="similarity">
    <text evidence="2">Belongs to the monovalent cation:proton antiporter 2 (CPA2) transporter (TC 2.A.37) family.</text>
</comment>
<feature type="transmembrane region" description="Helical" evidence="11">
    <location>
        <begin position="153"/>
        <end position="171"/>
    </location>
</feature>
<dbReference type="AlphaFoldDB" id="C5BQR5"/>
<dbReference type="GO" id="GO:0006813">
    <property type="term" value="P:potassium ion transport"/>
    <property type="evidence" value="ECO:0007669"/>
    <property type="project" value="UniProtKB-KW"/>
</dbReference>
<dbReference type="RefSeq" id="WP_015817252.1">
    <property type="nucleotide sequence ID" value="NC_012997.1"/>
</dbReference>
<feature type="transmembrane region" description="Helical" evidence="11">
    <location>
        <begin position="30"/>
        <end position="50"/>
    </location>
</feature>
<keyword evidence="8 11" id="KW-1133">Transmembrane helix</keyword>
<feature type="transmembrane region" description="Helical" evidence="11">
    <location>
        <begin position="238"/>
        <end position="256"/>
    </location>
</feature>
<feature type="transmembrane region" description="Helical" evidence="11">
    <location>
        <begin position="86"/>
        <end position="109"/>
    </location>
</feature>
<dbReference type="Gene3D" id="1.20.1530.20">
    <property type="match status" value="1"/>
</dbReference>
<dbReference type="InterPro" id="IPR036291">
    <property type="entry name" value="NAD(P)-bd_dom_sf"/>
</dbReference>
<dbReference type="GO" id="GO:1902600">
    <property type="term" value="P:proton transmembrane transport"/>
    <property type="evidence" value="ECO:0007669"/>
    <property type="project" value="InterPro"/>
</dbReference>
<feature type="transmembrane region" description="Helical" evidence="11">
    <location>
        <begin position="293"/>
        <end position="313"/>
    </location>
</feature>
<dbReference type="GO" id="GO:0008324">
    <property type="term" value="F:monoatomic cation transmembrane transporter activity"/>
    <property type="evidence" value="ECO:0007669"/>
    <property type="project" value="InterPro"/>
</dbReference>
<dbReference type="PANTHER" id="PTHR46157">
    <property type="entry name" value="K(+) EFFLUX ANTIPORTER 3, CHLOROPLASTIC"/>
    <property type="match status" value="1"/>
</dbReference>
<accession>C5BQR5</accession>
<feature type="transmembrane region" description="Helical" evidence="11">
    <location>
        <begin position="358"/>
        <end position="380"/>
    </location>
</feature>
<feature type="transmembrane region" description="Helical" evidence="11">
    <location>
        <begin position="325"/>
        <end position="346"/>
    </location>
</feature>
<dbReference type="NCBIfam" id="TIGR00932">
    <property type="entry name" value="2a37"/>
    <property type="match status" value="1"/>
</dbReference>
<keyword evidence="4" id="KW-0050">Antiport</keyword>
<dbReference type="EMBL" id="CP001614">
    <property type="protein sequence ID" value="ACR11140.1"/>
    <property type="molecule type" value="Genomic_DNA"/>
</dbReference>
<keyword evidence="14" id="KW-1185">Reference proteome</keyword>
<evidence type="ECO:0000256" key="1">
    <source>
        <dbReference type="ARBA" id="ARBA00004127"/>
    </source>
</evidence>
<sequence>MDHHGILVFLAYLLAAMVAVPIFKRLGLGAILGYLVAGTVLGPQILHVVINPDDALHLAEFGIVMLLFVIGLELNPQKLWEMRTQVLLMGGGQLLGSAVVIALLCHFLFGFDWQIAMLLGLTLGLSSTAFAVQLMDEHGVMATDLGRKGFSMLLLQDMAVIPILILVSAFAPQIATAGHNTAPWWYGPLAIAAVLLVGRFAINPLLTIIAATNIRELLTAAALFIVIGTAFLMQSVGFSMGLGAFLAGIVLANCSFRHQLETDIEPFKGLLLGLFFMAVGMTLNLQLLVTKPLLIFGLAVGLMLLKTAVITLLCRNKSTDIWDALALGLMLSQGGEFAFVVLTKMVNFGVADNATRDIVVIVVGVSMALTSPALMLFNLWRKRHQDTPRSYDKIDNEEPEVIIAGLGRFGQIAARILAANEMHFSALDKDASHVDFVRKFGNKIYYGDATRLDLLNAAGLAHARLLLVAVDDEKDSLTIVDNVQSAYPNLKIIVRAHNRAHAYQLFARKVDVVVRETFESGLIAARHTLELLGYTESQALNKIEIFRQHDEQMMMNAVAHKEDLTKLQQIAMEGRRELEELFKQDTHH</sequence>
<evidence type="ECO:0000313" key="13">
    <source>
        <dbReference type="EMBL" id="ACR11140.1"/>
    </source>
</evidence>
<feature type="transmembrane region" description="Helical" evidence="11">
    <location>
        <begin position="115"/>
        <end position="132"/>
    </location>
</feature>